<dbReference type="EMBL" id="AODG01000004">
    <property type="protein sequence ID" value="EUJ29888.1"/>
    <property type="molecule type" value="Genomic_DNA"/>
</dbReference>
<comment type="caution">
    <text evidence="1">The sequence shown here is derived from an EMBL/GenBank/DDBJ whole genome shotgun (WGS) entry which is preliminary data.</text>
</comment>
<name>A0A829R9R5_LISGR</name>
<proteinExistence type="predicted"/>
<dbReference type="Proteomes" id="UP000019251">
    <property type="component" value="Unassembled WGS sequence"/>
</dbReference>
<evidence type="ECO:0000313" key="2">
    <source>
        <dbReference type="Proteomes" id="UP000019251"/>
    </source>
</evidence>
<organism evidence="1 2">
    <name type="scientific">Listeria grayi FSL F6-1183</name>
    <dbReference type="NCBI Taxonomy" id="1265827"/>
    <lineage>
        <taxon>Bacteria</taxon>
        <taxon>Bacillati</taxon>
        <taxon>Bacillota</taxon>
        <taxon>Bacilli</taxon>
        <taxon>Bacillales</taxon>
        <taxon>Listeriaceae</taxon>
        <taxon>Listeria</taxon>
    </lineage>
</organism>
<accession>A0A829R9R5</accession>
<evidence type="ECO:0000313" key="1">
    <source>
        <dbReference type="EMBL" id="EUJ29888.1"/>
    </source>
</evidence>
<sequence>MLFDLSTIYNTYITLAKFLKIDYETLRKLLDQYHIEKSINHFKTKLPKDAETITKKSRIKFFHITTTIDNLASIKERGILTLDKLLSTESSFTNFLKEHNIEYIENQQIFLVEGQELDIKNESWTNVVERLTDDSIINGFYYMDDSMKNYSSVISYPEILHDLDEILNNKYKLKDKWKNLATPYVLEIEIPWIDGEGDNLGEEIDADEFFKRLVKRAAGEEQRNEDNIFFVKKGRNISPKEIKNYKKLI</sequence>
<dbReference type="RefSeq" id="WP_036103991.1">
    <property type="nucleotide sequence ID" value="NZ_AODG01000004.1"/>
</dbReference>
<gene>
    <name evidence="1" type="ORF">LMUR_02267</name>
</gene>
<protein>
    <submittedName>
        <fullName evidence="1">Uncharacterized protein</fullName>
    </submittedName>
</protein>
<reference evidence="1 2" key="1">
    <citation type="submission" date="2012-12" db="EMBL/GenBank/DDBJ databases">
        <title>Novel taxa of Listeriaceae from agricultural environments in the United States.</title>
        <authorList>
            <person name="den Bakker H.C."/>
            <person name="Allred A."/>
            <person name="Warchocki S."/>
            <person name="Wright E.M."/>
            <person name="Burrell A."/>
            <person name="Nightingale K.K."/>
            <person name="Kephart D."/>
            <person name="Wiedmann M."/>
        </authorList>
    </citation>
    <scope>NUCLEOTIDE SEQUENCE [LARGE SCALE GENOMIC DNA]</scope>
    <source>
        <strain evidence="1 2">FSL F6-1183</strain>
    </source>
</reference>
<dbReference type="AlphaFoldDB" id="A0A829R9R5"/>